<dbReference type="SUPFAM" id="SSF52151">
    <property type="entry name" value="FabD/lysophospholipase-like"/>
    <property type="match status" value="1"/>
</dbReference>
<evidence type="ECO:0000259" key="6">
    <source>
        <dbReference type="PROSITE" id="PS52004"/>
    </source>
</evidence>
<dbReference type="SMART" id="SM00823">
    <property type="entry name" value="PKS_PP"/>
    <property type="match status" value="2"/>
</dbReference>
<dbReference type="Gene3D" id="3.40.366.10">
    <property type="entry name" value="Malonyl-Coenzyme A Acyl Carrier Protein, domain 2"/>
    <property type="match status" value="1"/>
</dbReference>
<evidence type="ECO:0000256" key="1">
    <source>
        <dbReference type="ARBA" id="ARBA00022450"/>
    </source>
</evidence>
<keyword evidence="8" id="KW-1185">Reference proteome</keyword>
<gene>
    <name evidence="7" type="ORF">PMH09_08715</name>
</gene>
<dbReference type="InterPro" id="IPR036736">
    <property type="entry name" value="ACP-like_sf"/>
</dbReference>
<accession>A0ABT7BYB9</accession>
<dbReference type="CDD" id="cd00833">
    <property type="entry name" value="PKS"/>
    <property type="match status" value="1"/>
</dbReference>
<dbReference type="SUPFAM" id="SSF53901">
    <property type="entry name" value="Thiolase-like"/>
    <property type="match status" value="1"/>
</dbReference>
<dbReference type="PROSITE" id="PS52004">
    <property type="entry name" value="KS3_2"/>
    <property type="match status" value="1"/>
</dbReference>
<evidence type="ECO:0000313" key="7">
    <source>
        <dbReference type="EMBL" id="MDJ1183278.1"/>
    </source>
</evidence>
<dbReference type="SMART" id="SM01294">
    <property type="entry name" value="PKS_PP_betabranch"/>
    <property type="match status" value="2"/>
</dbReference>
<proteinExistence type="predicted"/>
<feature type="region of interest" description="Disordered" evidence="4">
    <location>
        <begin position="1239"/>
        <end position="1272"/>
    </location>
</feature>
<dbReference type="InterPro" id="IPR020841">
    <property type="entry name" value="PKS_Beta-ketoAc_synthase_dom"/>
</dbReference>
<dbReference type="Pfam" id="PF00698">
    <property type="entry name" value="Acyl_transf_1"/>
    <property type="match status" value="1"/>
</dbReference>
<evidence type="ECO:0000256" key="3">
    <source>
        <dbReference type="ARBA" id="ARBA00022679"/>
    </source>
</evidence>
<protein>
    <submittedName>
        <fullName evidence="7">Beta-ketoacyl synthase N-terminal-like domain-containing protein</fullName>
    </submittedName>
</protein>
<evidence type="ECO:0000256" key="4">
    <source>
        <dbReference type="SAM" id="MobiDB-lite"/>
    </source>
</evidence>
<dbReference type="Gene3D" id="3.30.70.3290">
    <property type="match status" value="1"/>
</dbReference>
<feature type="domain" description="Carrier" evidence="5">
    <location>
        <begin position="1043"/>
        <end position="1120"/>
    </location>
</feature>
<dbReference type="SMART" id="SM00827">
    <property type="entry name" value="PKS_AT"/>
    <property type="match status" value="1"/>
</dbReference>
<sequence length="1306" mass="141585">MVTELSKEQRLLLAVRQASAKLNAIEEAKNEAIAIVGMGCRFPGGGDSPEAYWDVLKQSKDALIDIPKDRWDIDEYYDSDPEAPGKMYVRQGYFLQQKVDEFEPAFFGISGLEAAKMDPSQRILLEVSWEALEDAGIAPKSLKNTETGVYVGQCFNDYARVGTDVSVNHLPDFYLGTGTAMNITAGRIAYVLGLQGPTFCLDTTCSSSLVTVHLAAQSLRSGECNLALAGGVNLMLHPSTTHGFCKGRALAADSRCKTFDAGADGYARGEGCGMLVLKRMRDAVADGDRILALVRGSAINHDGPSSGLTVPNQQAQKKVIRQALNSAKLEPSDVSYVECHGTGTSLGDPLEVKGLNEVYGEERKRDNPLLLGAVKSNVGHLEAAAGVAGLIKIILSLQHEEIPANMNFKQPNPRIEWNKMAVKVLAKSTPWVRGEKERCAGVSGFGMSGTNAHIILSEAPQPVAQSEENSPRSSQVLTISARNEKSLQELIQRYHTYLANSELDLAAICHTANTGRNEFNHRIAIVANSREDCAKKLGKLKGGDDDVTGVYSAKLANSSRPPKIGWLFTGQGSQYVNMGRELYETSSVFRDAIDSCAQVLDTELETPLLSVLYPEDESTTKAGTIDQTAYTQPVLFSIEYALAKLWQSLGIQPDIMTGHSVGEYPAAVIAGVFSLEDGLKLIAARGRLMQQLPAGGTMVSLMAGLDKVQELVEKSGGKVSIAALNGPESTVISGEEEAVMAIAKSLEDEGIKTKQLQVSHAFHSALMEPMLADFEAVAKEVTYHTPRIPIVSNSTDAIADKTITTPQYWVDRIRQAVQFYPSMQVLAKEDIEIFLEIGSKPILMGLGRQCLMGSKKTWLPSLRPGKKDWVQMLQSLGQLYIAGVKINWANLDREFAYQTVSLPTYPWTRRRYWITDLQDKDKNILPTAEVKTPVKAQPVVEIKPEKKVAVAPVKAIAKPVAEPVLATAKVSTGKLRLLSPQEMSVSPVREESPVAAKRKLTLIPITSTELDLNEPPKPTVAPETPVVAAPNPPVSLPANQPSVNMTELITTLKQQLAEALYLDLSEIEEDQTFIDLGLDSIVGVEWIATINQTYGLNIKATKLYDYPTLREFANHISGELSTNGNGASVSAPPVQAAVVTSVATSIPAPVTAVTVDVSGIVQTLKEQLAEALYLEIDEVGEDEQFVDLGLDSIVGVEWIATINKTYNLDVKATKLYDYPTLSDFSNYIAGEVAASGNGASVQVTQPSPAPMQPAKVSQQPLSRPTVAAPEDPRQKLREILAKVANKELDIAVANQMIQTLKQQVKR</sequence>
<dbReference type="InterPro" id="IPR014043">
    <property type="entry name" value="Acyl_transferase_dom"/>
</dbReference>
<dbReference type="InterPro" id="IPR001227">
    <property type="entry name" value="Ac_transferase_dom_sf"/>
</dbReference>
<dbReference type="Gene3D" id="1.10.1200.10">
    <property type="entry name" value="ACP-like"/>
    <property type="match status" value="2"/>
</dbReference>
<keyword evidence="2" id="KW-0597">Phosphoprotein</keyword>
<dbReference type="InterPro" id="IPR050091">
    <property type="entry name" value="PKS_NRPS_Biosynth_Enz"/>
</dbReference>
<organism evidence="7 8">
    <name type="scientific">Roseofilum casamattae BLCC-M143</name>
    <dbReference type="NCBI Taxonomy" id="3022442"/>
    <lineage>
        <taxon>Bacteria</taxon>
        <taxon>Bacillati</taxon>
        <taxon>Cyanobacteriota</taxon>
        <taxon>Cyanophyceae</taxon>
        <taxon>Desertifilales</taxon>
        <taxon>Desertifilaceae</taxon>
        <taxon>Roseofilum</taxon>
        <taxon>Roseofilum casamattae</taxon>
    </lineage>
</organism>
<feature type="domain" description="Ketosynthase family 3 (KS3)" evidence="6">
    <location>
        <begin position="30"/>
        <end position="458"/>
    </location>
</feature>
<dbReference type="Proteomes" id="UP001232992">
    <property type="component" value="Unassembled WGS sequence"/>
</dbReference>
<reference evidence="7 8" key="1">
    <citation type="submission" date="2023-01" db="EMBL/GenBank/DDBJ databases">
        <title>Novel diversity within Roseofilum (Cyanobacteria; Desertifilaceae) from marine benthic mats with descriptions of four novel species.</title>
        <authorList>
            <person name="Wang Y."/>
            <person name="Berthold D.E."/>
            <person name="Hu J."/>
            <person name="Lefler F.W."/>
            <person name="Laughinghouse H.D. IV."/>
        </authorList>
    </citation>
    <scope>NUCLEOTIDE SEQUENCE [LARGE SCALE GENOMIC DNA]</scope>
    <source>
        <strain evidence="7 8">BLCC-M143</strain>
    </source>
</reference>
<dbReference type="SMART" id="SM00825">
    <property type="entry name" value="PKS_KS"/>
    <property type="match status" value="1"/>
</dbReference>
<comment type="caution">
    <text evidence="7">The sequence shown here is derived from an EMBL/GenBank/DDBJ whole genome shotgun (WGS) entry which is preliminary data.</text>
</comment>
<name>A0ABT7BYB9_9CYAN</name>
<dbReference type="SUPFAM" id="SSF55048">
    <property type="entry name" value="Probable ACP-binding domain of malonyl-CoA ACP transacylase"/>
    <property type="match status" value="1"/>
</dbReference>
<dbReference type="InterPro" id="IPR016035">
    <property type="entry name" value="Acyl_Trfase/lysoPLipase"/>
</dbReference>
<evidence type="ECO:0000256" key="2">
    <source>
        <dbReference type="ARBA" id="ARBA00022553"/>
    </source>
</evidence>
<dbReference type="Pfam" id="PF22621">
    <property type="entry name" value="CurL-like_PKS_C"/>
    <property type="match status" value="1"/>
</dbReference>
<dbReference type="RefSeq" id="WP_283757933.1">
    <property type="nucleotide sequence ID" value="NZ_JAQOSQ010000007.1"/>
</dbReference>
<dbReference type="Pfam" id="PF02801">
    <property type="entry name" value="Ketoacyl-synt_C"/>
    <property type="match status" value="1"/>
</dbReference>
<dbReference type="PROSITE" id="PS00012">
    <property type="entry name" value="PHOSPHOPANTETHEINE"/>
    <property type="match status" value="2"/>
</dbReference>
<dbReference type="InterPro" id="IPR016036">
    <property type="entry name" value="Malonyl_transacylase_ACP-bd"/>
</dbReference>
<dbReference type="PANTHER" id="PTHR43775:SF37">
    <property type="entry name" value="SI:DKEY-61P9.11"/>
    <property type="match status" value="1"/>
</dbReference>
<dbReference type="InterPro" id="IPR009081">
    <property type="entry name" value="PP-bd_ACP"/>
</dbReference>
<keyword evidence="3" id="KW-0808">Transferase</keyword>
<dbReference type="Pfam" id="PF00109">
    <property type="entry name" value="ketoacyl-synt"/>
    <property type="match status" value="1"/>
</dbReference>
<feature type="domain" description="Carrier" evidence="5">
    <location>
        <begin position="1155"/>
        <end position="1232"/>
    </location>
</feature>
<keyword evidence="1" id="KW-0596">Phosphopantetheine</keyword>
<dbReference type="Gene3D" id="3.40.47.10">
    <property type="match status" value="1"/>
</dbReference>
<dbReference type="EMBL" id="JAQOSQ010000007">
    <property type="protein sequence ID" value="MDJ1183278.1"/>
    <property type="molecule type" value="Genomic_DNA"/>
</dbReference>
<dbReference type="InterPro" id="IPR014031">
    <property type="entry name" value="Ketoacyl_synth_C"/>
</dbReference>
<dbReference type="Pfam" id="PF00550">
    <property type="entry name" value="PP-binding"/>
    <property type="match status" value="2"/>
</dbReference>
<dbReference type="InterPro" id="IPR020806">
    <property type="entry name" value="PKS_PP-bd"/>
</dbReference>
<dbReference type="InterPro" id="IPR014030">
    <property type="entry name" value="Ketoacyl_synth_N"/>
</dbReference>
<dbReference type="InterPro" id="IPR006162">
    <property type="entry name" value="Ppantetheine_attach_site"/>
</dbReference>
<evidence type="ECO:0000313" key="8">
    <source>
        <dbReference type="Proteomes" id="UP001232992"/>
    </source>
</evidence>
<dbReference type="SUPFAM" id="SSF47336">
    <property type="entry name" value="ACP-like"/>
    <property type="match status" value="2"/>
</dbReference>
<evidence type="ECO:0000259" key="5">
    <source>
        <dbReference type="PROSITE" id="PS50075"/>
    </source>
</evidence>
<dbReference type="InterPro" id="IPR016039">
    <property type="entry name" value="Thiolase-like"/>
</dbReference>
<dbReference type="PANTHER" id="PTHR43775">
    <property type="entry name" value="FATTY ACID SYNTHASE"/>
    <property type="match status" value="1"/>
</dbReference>
<dbReference type="PROSITE" id="PS50075">
    <property type="entry name" value="CARRIER"/>
    <property type="match status" value="2"/>
</dbReference>